<keyword evidence="4" id="KW-1185">Reference proteome</keyword>
<dbReference type="InterPro" id="IPR011335">
    <property type="entry name" value="Restrct_endonuc-II-like"/>
</dbReference>
<dbReference type="Proteomes" id="UP000034681">
    <property type="component" value="Unassembled WGS sequence"/>
</dbReference>
<accession>A0A0M2PVA7</accession>
<organism evidence="3 4">
    <name type="scientific">Prochlorothrix hollandica PCC 9006 = CALU 1027</name>
    <dbReference type="NCBI Taxonomy" id="317619"/>
    <lineage>
        <taxon>Bacteria</taxon>
        <taxon>Bacillati</taxon>
        <taxon>Cyanobacteriota</taxon>
        <taxon>Cyanophyceae</taxon>
        <taxon>Prochlorotrichales</taxon>
        <taxon>Prochlorotrichaceae</taxon>
        <taxon>Prochlorothrix</taxon>
    </lineage>
</organism>
<dbReference type="STRING" id="317619.GCA_000332315_02076"/>
<dbReference type="PANTHER" id="PTHR33352:SF2">
    <property type="entry name" value="SLL0995 PROTEIN"/>
    <property type="match status" value="1"/>
</dbReference>
<sequence length="222" mass="25491">MISTLLHPSQNQTLYPDSDGQPMAENTLQYDWIVRLVTNLRRLLKNQTAFVAGDLLWYPMQVETPPAPAQAPDVLVALGRPPGYRGSYKQWEEDNIAPQVVFEILSPSNTAKEMLAKQQFYSDHGVLEMFFYEPKSQDFWGLVRPKAEQNFQPITPLQLPWTSPTLGIRFELGAEGLTIFYPNGERFKEPGEFADERDRANQERDRAFAKLRELGIDPQELF</sequence>
<name>A0A0M2PVA7_PROHO</name>
<dbReference type="SUPFAM" id="SSF52980">
    <property type="entry name" value="Restriction endonuclease-like"/>
    <property type="match status" value="1"/>
</dbReference>
<comment type="caution">
    <text evidence="3">The sequence shown here is derived from an EMBL/GenBank/DDBJ whole genome shotgun (WGS) entry which is preliminary data.</text>
</comment>
<dbReference type="Pfam" id="PF05685">
    <property type="entry name" value="Uma2"/>
    <property type="match status" value="1"/>
</dbReference>
<dbReference type="eggNOG" id="COG4636">
    <property type="taxonomic scope" value="Bacteria"/>
</dbReference>
<evidence type="ECO:0000313" key="3">
    <source>
        <dbReference type="EMBL" id="KKI99047.1"/>
    </source>
</evidence>
<feature type="compositionally biased region" description="Polar residues" evidence="1">
    <location>
        <begin position="1"/>
        <end position="15"/>
    </location>
</feature>
<feature type="region of interest" description="Disordered" evidence="1">
    <location>
        <begin position="1"/>
        <end position="20"/>
    </location>
</feature>
<feature type="domain" description="Putative restriction endonuclease" evidence="2">
    <location>
        <begin position="32"/>
        <end position="163"/>
    </location>
</feature>
<dbReference type="InterPro" id="IPR012296">
    <property type="entry name" value="Nuclease_put_TT1808"/>
</dbReference>
<dbReference type="RefSeq" id="WP_017712508.1">
    <property type="nucleotide sequence ID" value="NZ_KB235937.1"/>
</dbReference>
<dbReference type="InterPro" id="IPR008538">
    <property type="entry name" value="Uma2"/>
</dbReference>
<dbReference type="PANTHER" id="PTHR33352">
    <property type="entry name" value="SLR1095 PROTEIN"/>
    <property type="match status" value="1"/>
</dbReference>
<proteinExistence type="predicted"/>
<dbReference type="Gene3D" id="3.90.1570.10">
    <property type="entry name" value="tt1808, chain A"/>
    <property type="match status" value="1"/>
</dbReference>
<evidence type="ECO:0000313" key="4">
    <source>
        <dbReference type="Proteomes" id="UP000034681"/>
    </source>
</evidence>
<gene>
    <name evidence="3" type="ORF">PROH_14695</name>
</gene>
<protein>
    <recommendedName>
        <fullName evidence="2">Putative restriction endonuclease domain-containing protein</fullName>
    </recommendedName>
</protein>
<dbReference type="EMBL" id="AJTX02000006">
    <property type="protein sequence ID" value="KKI99047.1"/>
    <property type="molecule type" value="Genomic_DNA"/>
</dbReference>
<evidence type="ECO:0000259" key="2">
    <source>
        <dbReference type="Pfam" id="PF05685"/>
    </source>
</evidence>
<evidence type="ECO:0000256" key="1">
    <source>
        <dbReference type="SAM" id="MobiDB-lite"/>
    </source>
</evidence>
<dbReference type="OrthoDB" id="450749at2"/>
<dbReference type="AlphaFoldDB" id="A0A0M2PVA7"/>
<dbReference type="CDD" id="cd06260">
    <property type="entry name" value="DUF820-like"/>
    <property type="match status" value="1"/>
</dbReference>
<reference evidence="3" key="1">
    <citation type="submission" date="2012-04" db="EMBL/GenBank/DDBJ databases">
        <authorList>
            <person name="Borisov I.G."/>
            <person name="Ivanikova N.V."/>
            <person name="Pinevich A.V."/>
        </authorList>
    </citation>
    <scope>NUCLEOTIDE SEQUENCE [LARGE SCALE GENOMIC DNA]</scope>
    <source>
        <strain evidence="3">CALU 1027</strain>
    </source>
</reference>